<dbReference type="AlphaFoldDB" id="E0XQH7"/>
<evidence type="ECO:0000256" key="2">
    <source>
        <dbReference type="SAM" id="SignalP"/>
    </source>
</evidence>
<protein>
    <recommendedName>
        <fullName evidence="4">CARDB domain-containing protein</fullName>
    </recommendedName>
</protein>
<feature type="transmembrane region" description="Helical" evidence="1">
    <location>
        <begin position="284"/>
        <end position="305"/>
    </location>
</feature>
<dbReference type="NCBIfam" id="NF041740">
    <property type="entry name" value="choice_anch_T"/>
    <property type="match status" value="1"/>
</dbReference>
<sequence>MRRQLGTLLAAMMLCCFLPLAAAQTPTAPGVEIDCDDKQPELDVHPLNDPVVEITCTVRNPSSFEETISVEKDWDGLEVDMMLEDDTFTLGPDEEEDFTVTFSGQTRLSAELSYDFTLTATVTNVGMLDWPEALASNASVSGDLNIATYGMVDLDISDKSTRTMAEGDEVKITFQFQNNGNDNDKIRVSIINAAELEEAGFSFPGGTFVAEDVQEDGVSTVRELTVRAPSEIAEDARYQVTFQAESENDDSAPVSETSVSLQLEAGNTAGGLGGGLEEVDKDTLVMYGSIGAAVLFGLIFIVALARTLRRRANAQPVYVPPVELEDDDDEDDELDFSELEDLFSDEEDEFDDVFADL</sequence>
<keyword evidence="1" id="KW-0812">Transmembrane</keyword>
<keyword evidence="2" id="KW-0732">Signal</keyword>
<keyword evidence="1" id="KW-1133">Transmembrane helix</keyword>
<proteinExistence type="predicted"/>
<feature type="signal peptide" evidence="2">
    <location>
        <begin position="1"/>
        <end position="22"/>
    </location>
</feature>
<reference evidence="3" key="1">
    <citation type="journal article" date="2011" name="Environ. Microbiol.">
        <title>Time-series analyses of Monterey Bay coastal microbial picoplankton using a 'genome proxy' microarray.</title>
        <authorList>
            <person name="Rich V.I."/>
            <person name="Pham V.D."/>
            <person name="Eppley J."/>
            <person name="Shi Y."/>
            <person name="DeLong E.F."/>
        </authorList>
    </citation>
    <scope>NUCLEOTIDE SEQUENCE</scope>
</reference>
<feature type="chain" id="PRO_5003143099" description="CARDB domain-containing protein" evidence="2">
    <location>
        <begin position="23"/>
        <end position="357"/>
    </location>
</feature>
<evidence type="ECO:0008006" key="4">
    <source>
        <dbReference type="Google" id="ProtNLM"/>
    </source>
</evidence>
<organism evidence="3">
    <name type="scientific">uncultured Rhodobacterales bacterium HF0010_04M21</name>
    <dbReference type="NCBI Taxonomy" id="710782"/>
    <lineage>
        <taxon>Bacteria</taxon>
        <taxon>Pseudomonadati</taxon>
        <taxon>Pseudomonadota</taxon>
        <taxon>Alphaproteobacteria</taxon>
        <taxon>Rhodobacterales</taxon>
        <taxon>environmental samples</taxon>
    </lineage>
</organism>
<accession>E0XQH7</accession>
<evidence type="ECO:0000256" key="1">
    <source>
        <dbReference type="SAM" id="Phobius"/>
    </source>
</evidence>
<dbReference type="EMBL" id="GU474843">
    <property type="protein sequence ID" value="ADI16668.1"/>
    <property type="molecule type" value="Genomic_DNA"/>
</dbReference>
<evidence type="ECO:0000313" key="3">
    <source>
        <dbReference type="EMBL" id="ADI16668.1"/>
    </source>
</evidence>
<keyword evidence="1" id="KW-0472">Membrane</keyword>
<name>E0XQH7_9RHOB</name>
<dbReference type="InterPro" id="IPR058224">
    <property type="entry name" value="Choice_anch_T"/>
</dbReference>